<gene>
    <name evidence="1" type="primary">ORF220801</name>
</gene>
<accession>A0A0B7C1Z5</accession>
<evidence type="ECO:0000313" key="1">
    <source>
        <dbReference type="EMBL" id="CEK99243.1"/>
    </source>
</evidence>
<sequence length="81" mass="9493">ASVNDDDDESLLSCKKQSENERKCLNESARKLLFQDEISFESAFRQFSDDDKDDVREVLQRSRELQKSMNIMDTEKDITDI</sequence>
<feature type="non-terminal residue" evidence="1">
    <location>
        <position position="81"/>
    </location>
</feature>
<reference evidence="1" key="1">
    <citation type="submission" date="2014-12" db="EMBL/GenBank/DDBJ databases">
        <title>Insight into the proteome of Arion vulgaris.</title>
        <authorList>
            <person name="Aradska J."/>
            <person name="Bulat T."/>
            <person name="Smidak R."/>
            <person name="Sarate P."/>
            <person name="Gangsoo J."/>
            <person name="Sialana F."/>
            <person name="Bilban M."/>
            <person name="Lubec G."/>
        </authorList>
    </citation>
    <scope>NUCLEOTIDE SEQUENCE</scope>
    <source>
        <tissue evidence="1">Skin</tissue>
    </source>
</reference>
<proteinExistence type="predicted"/>
<organism evidence="1">
    <name type="scientific">Arion vulgaris</name>
    <dbReference type="NCBI Taxonomy" id="1028688"/>
    <lineage>
        <taxon>Eukaryota</taxon>
        <taxon>Metazoa</taxon>
        <taxon>Spiralia</taxon>
        <taxon>Lophotrochozoa</taxon>
        <taxon>Mollusca</taxon>
        <taxon>Gastropoda</taxon>
        <taxon>Heterobranchia</taxon>
        <taxon>Euthyneura</taxon>
        <taxon>Panpulmonata</taxon>
        <taxon>Eupulmonata</taxon>
        <taxon>Stylommatophora</taxon>
        <taxon>Helicina</taxon>
        <taxon>Arionoidea</taxon>
        <taxon>Arionidae</taxon>
        <taxon>Arion</taxon>
    </lineage>
</organism>
<dbReference type="AlphaFoldDB" id="A0A0B7C1Z5"/>
<name>A0A0B7C1Z5_9EUPU</name>
<protein>
    <submittedName>
        <fullName evidence="1">Uncharacterized protein</fullName>
    </submittedName>
</protein>
<dbReference type="EMBL" id="HACG01052372">
    <property type="protein sequence ID" value="CEK99243.1"/>
    <property type="molecule type" value="Transcribed_RNA"/>
</dbReference>
<feature type="non-terminal residue" evidence="1">
    <location>
        <position position="1"/>
    </location>
</feature>